<keyword evidence="1" id="KW-1133">Transmembrane helix</keyword>
<evidence type="ECO:0000313" key="3">
    <source>
        <dbReference type="Proteomes" id="UP000826725"/>
    </source>
</evidence>
<sequence length="245" mass="26455">MLLKRTAVSYVLVMMFVGTTIAVAGNKKIMSTRAARVLAERAIVESVYGLKIRSTEEVVDMVAANFVGKTESKTSAEIQGIKIDEVVYDAEKDIAQATASISIDTITNIDGQELDLKGKTFKRVAFATSTPANAGPLRALRAAELDGYKNLVKTIVGFTLESKTTVENYILTSDIVKVKVMATTYLADLVDYGWDEEGNAFVKFKVTKKDIEDILGASIPGVDDVIEVEGHGAQVDDYSAAKAQS</sequence>
<dbReference type="Proteomes" id="UP000826725">
    <property type="component" value="Chromosome"/>
</dbReference>
<dbReference type="AlphaFoldDB" id="A0A8D5FE49"/>
<keyword evidence="1" id="KW-0472">Membrane</keyword>
<dbReference type="EMBL" id="AP024086">
    <property type="protein sequence ID" value="BCL59922.1"/>
    <property type="molecule type" value="Genomic_DNA"/>
</dbReference>
<evidence type="ECO:0000313" key="2">
    <source>
        <dbReference type="EMBL" id="BCL59922.1"/>
    </source>
</evidence>
<feature type="transmembrane region" description="Helical" evidence="1">
    <location>
        <begin position="6"/>
        <end position="26"/>
    </location>
</feature>
<dbReference type="KEGG" id="dbk:DGMP_06150"/>
<protein>
    <submittedName>
        <fullName evidence="2">Uncharacterized protein</fullName>
    </submittedName>
</protein>
<name>A0A8D5FE49_9BACT</name>
<proteinExistence type="predicted"/>
<keyword evidence="3" id="KW-1185">Reference proteome</keyword>
<dbReference type="RefSeq" id="WP_228856100.1">
    <property type="nucleotide sequence ID" value="NZ_AP024086.1"/>
</dbReference>
<keyword evidence="1" id="KW-0812">Transmembrane</keyword>
<evidence type="ECO:0000256" key="1">
    <source>
        <dbReference type="SAM" id="Phobius"/>
    </source>
</evidence>
<accession>A0A8D5FE49</accession>
<reference evidence="2" key="1">
    <citation type="submission" date="2020-09" db="EMBL/GenBank/DDBJ databases">
        <title>Desulfogranum mesoprofundum gen. nov., sp. nov., a novel mesophilic, sulfate-reducing chemolithoautotroph isolated from a deep-sea hydrothermal vent chimney in the Suiyo Seamount.</title>
        <authorList>
            <person name="Hashimoto Y."/>
            <person name="Nakagawa S."/>
        </authorList>
    </citation>
    <scope>NUCLEOTIDE SEQUENCE</scope>
    <source>
        <strain evidence="2">KT2</strain>
    </source>
</reference>
<organism evidence="2 3">
    <name type="scientific">Desulfomarina profundi</name>
    <dbReference type="NCBI Taxonomy" id="2772557"/>
    <lineage>
        <taxon>Bacteria</taxon>
        <taxon>Pseudomonadati</taxon>
        <taxon>Thermodesulfobacteriota</taxon>
        <taxon>Desulfobulbia</taxon>
        <taxon>Desulfobulbales</taxon>
        <taxon>Desulfobulbaceae</taxon>
        <taxon>Desulfomarina</taxon>
    </lineage>
</organism>
<gene>
    <name evidence="2" type="ORF">DGMP_06150</name>
</gene>